<feature type="signal peptide" evidence="1">
    <location>
        <begin position="1"/>
        <end position="28"/>
    </location>
</feature>
<sequence length="97" mass="10722">MSQKARLLFGLIPVVAWMLSNLPKTILGEFPDCDCGLYQGTVSHIVYGCPNFDAIRKEYFDENFLSLGLLDLAVHLKAKTGLQKIVSSVLSKSLHVP</sequence>
<reference evidence="2 3" key="1">
    <citation type="journal article" date="2019" name="Sci. Rep.">
        <title>Orb-weaving spider Araneus ventricosus genome elucidates the spidroin gene catalogue.</title>
        <authorList>
            <person name="Kono N."/>
            <person name="Nakamura H."/>
            <person name="Ohtoshi R."/>
            <person name="Moran D.A.P."/>
            <person name="Shinohara A."/>
            <person name="Yoshida Y."/>
            <person name="Fujiwara M."/>
            <person name="Mori M."/>
            <person name="Tomita M."/>
            <person name="Arakawa K."/>
        </authorList>
    </citation>
    <scope>NUCLEOTIDE SEQUENCE [LARGE SCALE GENOMIC DNA]</scope>
</reference>
<feature type="chain" id="PRO_5021247112" description="Reverse transcriptase zinc-binding domain-containing protein" evidence="1">
    <location>
        <begin position="29"/>
        <end position="97"/>
    </location>
</feature>
<organism evidence="2 3">
    <name type="scientific">Araneus ventricosus</name>
    <name type="common">Orbweaver spider</name>
    <name type="synonym">Epeira ventricosa</name>
    <dbReference type="NCBI Taxonomy" id="182803"/>
    <lineage>
        <taxon>Eukaryota</taxon>
        <taxon>Metazoa</taxon>
        <taxon>Ecdysozoa</taxon>
        <taxon>Arthropoda</taxon>
        <taxon>Chelicerata</taxon>
        <taxon>Arachnida</taxon>
        <taxon>Araneae</taxon>
        <taxon>Araneomorphae</taxon>
        <taxon>Entelegynae</taxon>
        <taxon>Araneoidea</taxon>
        <taxon>Araneidae</taxon>
        <taxon>Araneus</taxon>
    </lineage>
</organism>
<accession>A0A4Y2ED46</accession>
<dbReference type="AlphaFoldDB" id="A0A4Y2ED46"/>
<gene>
    <name evidence="2" type="ORF">AVEN_32090_1</name>
</gene>
<comment type="caution">
    <text evidence="2">The sequence shown here is derived from an EMBL/GenBank/DDBJ whole genome shotgun (WGS) entry which is preliminary data.</text>
</comment>
<proteinExistence type="predicted"/>
<evidence type="ECO:0000313" key="3">
    <source>
        <dbReference type="Proteomes" id="UP000499080"/>
    </source>
</evidence>
<evidence type="ECO:0000256" key="1">
    <source>
        <dbReference type="SAM" id="SignalP"/>
    </source>
</evidence>
<keyword evidence="1" id="KW-0732">Signal</keyword>
<keyword evidence="3" id="KW-1185">Reference proteome</keyword>
<name>A0A4Y2ED46_ARAVE</name>
<protein>
    <recommendedName>
        <fullName evidence="4">Reverse transcriptase zinc-binding domain-containing protein</fullName>
    </recommendedName>
</protein>
<dbReference type="EMBL" id="BGPR01000570">
    <property type="protein sequence ID" value="GBM26841.1"/>
    <property type="molecule type" value="Genomic_DNA"/>
</dbReference>
<evidence type="ECO:0000313" key="2">
    <source>
        <dbReference type="EMBL" id="GBM26841.1"/>
    </source>
</evidence>
<evidence type="ECO:0008006" key="4">
    <source>
        <dbReference type="Google" id="ProtNLM"/>
    </source>
</evidence>
<dbReference type="Proteomes" id="UP000499080">
    <property type="component" value="Unassembled WGS sequence"/>
</dbReference>